<accession>A0A512DR15</accession>
<comment type="caution">
    <text evidence="2">The sequence shown here is derived from an EMBL/GenBank/DDBJ whole genome shotgun (WGS) entry which is preliminary data.</text>
</comment>
<dbReference type="InterPro" id="IPR002912">
    <property type="entry name" value="ACT_dom"/>
</dbReference>
<gene>
    <name evidence="2" type="ORF">SAE02_30860</name>
</gene>
<organism evidence="2 3">
    <name type="scientific">Skermanella aerolata</name>
    <dbReference type="NCBI Taxonomy" id="393310"/>
    <lineage>
        <taxon>Bacteria</taxon>
        <taxon>Pseudomonadati</taxon>
        <taxon>Pseudomonadota</taxon>
        <taxon>Alphaproteobacteria</taxon>
        <taxon>Rhodospirillales</taxon>
        <taxon>Azospirillaceae</taxon>
        <taxon>Skermanella</taxon>
    </lineage>
</organism>
<evidence type="ECO:0000259" key="1">
    <source>
        <dbReference type="PROSITE" id="PS51671"/>
    </source>
</evidence>
<evidence type="ECO:0000313" key="3">
    <source>
        <dbReference type="Proteomes" id="UP000321523"/>
    </source>
</evidence>
<dbReference type="RefSeq" id="WP_044429114.1">
    <property type="nucleotide sequence ID" value="NZ_BJYZ01000013.1"/>
</dbReference>
<feature type="domain" description="ACT" evidence="1">
    <location>
        <begin position="23"/>
        <end position="99"/>
    </location>
</feature>
<name>A0A512DR15_9PROT</name>
<proteinExistence type="predicted"/>
<dbReference type="AlphaFoldDB" id="A0A512DR15"/>
<dbReference type="EMBL" id="BJYZ01000013">
    <property type="protein sequence ID" value="GEO38938.1"/>
    <property type="molecule type" value="Genomic_DNA"/>
</dbReference>
<protein>
    <recommendedName>
        <fullName evidence="1">ACT domain-containing protein</fullName>
    </recommendedName>
</protein>
<keyword evidence="3" id="KW-1185">Reference proteome</keyword>
<evidence type="ECO:0000313" key="2">
    <source>
        <dbReference type="EMBL" id="GEO38938.1"/>
    </source>
</evidence>
<sequence>MAMPTLSAPGVESRPYDPDYTACFSIQANADPGVMSRVLELFAKRGLVPSSWHSRVGGIQDDELIIDLQMQGMVRSEADYVAACLRQIPDVGTVLTSERFRAAAE</sequence>
<reference evidence="2 3" key="1">
    <citation type="submission" date="2019-07" db="EMBL/GenBank/DDBJ databases">
        <title>Whole genome shotgun sequence of Skermanella aerolata NBRC 106429.</title>
        <authorList>
            <person name="Hosoyama A."/>
            <person name="Uohara A."/>
            <person name="Ohji S."/>
            <person name="Ichikawa N."/>
        </authorList>
    </citation>
    <scope>NUCLEOTIDE SEQUENCE [LARGE SCALE GENOMIC DNA]</scope>
    <source>
        <strain evidence="2 3">NBRC 106429</strain>
    </source>
</reference>
<dbReference type="Proteomes" id="UP000321523">
    <property type="component" value="Unassembled WGS sequence"/>
</dbReference>
<dbReference type="PROSITE" id="PS51671">
    <property type="entry name" value="ACT"/>
    <property type="match status" value="1"/>
</dbReference>